<reference evidence="1 2" key="1">
    <citation type="journal article" date="2017" name="Curr. Biol.">
        <title>Genome architecture and evolution of a unichromosomal asexual nematode.</title>
        <authorList>
            <person name="Fradin H."/>
            <person name="Zegar C."/>
            <person name="Gutwein M."/>
            <person name="Lucas J."/>
            <person name="Kovtun M."/>
            <person name="Corcoran D."/>
            <person name="Baugh L.R."/>
            <person name="Kiontke K."/>
            <person name="Gunsalus K."/>
            <person name="Fitch D.H."/>
            <person name="Piano F."/>
        </authorList>
    </citation>
    <scope>NUCLEOTIDE SEQUENCE [LARGE SCALE GENOMIC DNA]</scope>
    <source>
        <strain evidence="1">PF1309</strain>
    </source>
</reference>
<proteinExistence type="predicted"/>
<sequence length="262" mass="30592">MIDSLPTELVLLSCQYLSNEEVETLAWTSRRFMQIVIRNLPTALQPRIPIDMLTISPFPVAHGEDLFALTVNCKFKEGADNNDFIVSAYIRKAQERQQFAEDDRINLELFLRWYQFCRRELKKNIPFDQCVQWEDFYMSNMKGLNKTEPFNKAVPLSQQLFVRFNVKLFSITRCTTRQFWQVMEALGSTRGTLRSFGIQSKHMHFDMPDMTRCENSSFLRIHPPYLMEIPAPVCTIATLSIPLFENTVINLMLLSDLVETLQ</sequence>
<organism evidence="1 2">
    <name type="scientific">Diploscapter pachys</name>
    <dbReference type="NCBI Taxonomy" id="2018661"/>
    <lineage>
        <taxon>Eukaryota</taxon>
        <taxon>Metazoa</taxon>
        <taxon>Ecdysozoa</taxon>
        <taxon>Nematoda</taxon>
        <taxon>Chromadorea</taxon>
        <taxon>Rhabditida</taxon>
        <taxon>Rhabditina</taxon>
        <taxon>Rhabditomorpha</taxon>
        <taxon>Rhabditoidea</taxon>
        <taxon>Rhabditidae</taxon>
        <taxon>Diploscapter</taxon>
    </lineage>
</organism>
<comment type="caution">
    <text evidence="1">The sequence shown here is derived from an EMBL/GenBank/DDBJ whole genome shotgun (WGS) entry which is preliminary data.</text>
</comment>
<dbReference type="Proteomes" id="UP000218231">
    <property type="component" value="Unassembled WGS sequence"/>
</dbReference>
<name>A0A2A2KLV8_9BILA</name>
<dbReference type="EMBL" id="LIAE01008257">
    <property type="protein sequence ID" value="PAV74878.1"/>
    <property type="molecule type" value="Genomic_DNA"/>
</dbReference>
<dbReference type="EMBL" id="LIAE01008257">
    <property type="protein sequence ID" value="PAV74877.1"/>
    <property type="molecule type" value="Genomic_DNA"/>
</dbReference>
<evidence type="ECO:0008006" key="3">
    <source>
        <dbReference type="Google" id="ProtNLM"/>
    </source>
</evidence>
<dbReference type="AlphaFoldDB" id="A0A2A2KLV8"/>
<protein>
    <recommendedName>
        <fullName evidence="3">F-box domain-containing protein</fullName>
    </recommendedName>
</protein>
<keyword evidence="2" id="KW-1185">Reference proteome</keyword>
<evidence type="ECO:0000313" key="2">
    <source>
        <dbReference type="Proteomes" id="UP000218231"/>
    </source>
</evidence>
<accession>A0A2A2KLV8</accession>
<evidence type="ECO:0000313" key="1">
    <source>
        <dbReference type="EMBL" id="PAV74877.1"/>
    </source>
</evidence>
<gene>
    <name evidence="1" type="ORF">WR25_04025</name>
</gene>